<reference evidence="7" key="1">
    <citation type="submission" date="2019-02" db="EMBL/GenBank/DDBJ databases">
        <title>Draft genome sequence of Enterococcus sp. Gos25-1.</title>
        <authorList>
            <person name="Tanaka N."/>
            <person name="Shiwa Y."/>
            <person name="Fujita N."/>
        </authorList>
    </citation>
    <scope>NUCLEOTIDE SEQUENCE [LARGE SCALE GENOMIC DNA]</scope>
    <source>
        <strain evidence="7">Gos25-1</strain>
    </source>
</reference>
<dbReference type="InterPro" id="IPR036388">
    <property type="entry name" value="WH-like_DNA-bd_sf"/>
</dbReference>
<dbReference type="Pfam" id="PF00126">
    <property type="entry name" value="HTH_1"/>
    <property type="match status" value="1"/>
</dbReference>
<dbReference type="PANTHER" id="PTHR30126">
    <property type="entry name" value="HTH-TYPE TRANSCRIPTIONAL REGULATOR"/>
    <property type="match status" value="1"/>
</dbReference>
<keyword evidence="3" id="KW-0238">DNA-binding</keyword>
<comment type="caution">
    <text evidence="6">The sequence shown here is derived from an EMBL/GenBank/DDBJ whole genome shotgun (WGS) entry which is preliminary data.</text>
</comment>
<gene>
    <name evidence="6" type="ORF">NRIC_34990</name>
</gene>
<organism evidence="6 7">
    <name type="scientific">Enterococcus florum</name>
    <dbReference type="NCBI Taxonomy" id="2480627"/>
    <lineage>
        <taxon>Bacteria</taxon>
        <taxon>Bacillati</taxon>
        <taxon>Bacillota</taxon>
        <taxon>Bacilli</taxon>
        <taxon>Lactobacillales</taxon>
        <taxon>Enterococcaceae</taxon>
        <taxon>Enterococcus</taxon>
    </lineage>
</organism>
<dbReference type="Proteomes" id="UP000290567">
    <property type="component" value="Unassembled WGS sequence"/>
</dbReference>
<dbReference type="PANTHER" id="PTHR30126:SF98">
    <property type="entry name" value="HTH-TYPE TRANSCRIPTIONAL ACTIVATOR BAUR"/>
    <property type="match status" value="1"/>
</dbReference>
<sequence length="103" mass="12271">MEIRLLRYFWTVAQEGTITRAANVLNITQPTLSRQIKELEESLGTALFERKNNRLQLTQAGLFLKERAEEMLQLEEAFLAKKHQQISGNFLISWKRDYWIWRC</sequence>
<evidence type="ECO:0000259" key="5">
    <source>
        <dbReference type="PROSITE" id="PS50931"/>
    </source>
</evidence>
<dbReference type="GO" id="GO:0003700">
    <property type="term" value="F:DNA-binding transcription factor activity"/>
    <property type="evidence" value="ECO:0007669"/>
    <property type="project" value="InterPro"/>
</dbReference>
<dbReference type="FunFam" id="1.10.10.10:FF:000001">
    <property type="entry name" value="LysR family transcriptional regulator"/>
    <property type="match status" value="1"/>
</dbReference>
<dbReference type="GO" id="GO:0000976">
    <property type="term" value="F:transcription cis-regulatory region binding"/>
    <property type="evidence" value="ECO:0007669"/>
    <property type="project" value="TreeGrafter"/>
</dbReference>
<evidence type="ECO:0000256" key="4">
    <source>
        <dbReference type="ARBA" id="ARBA00023163"/>
    </source>
</evidence>
<dbReference type="EMBL" id="BJCC01000034">
    <property type="protein sequence ID" value="GCF95608.1"/>
    <property type="molecule type" value="Genomic_DNA"/>
</dbReference>
<name>A0A4P5PH10_9ENTE</name>
<keyword evidence="7" id="KW-1185">Reference proteome</keyword>
<keyword evidence="2" id="KW-0805">Transcription regulation</keyword>
<accession>A0A4P5PH10</accession>
<feature type="domain" description="HTH lysR-type" evidence="5">
    <location>
        <begin position="1"/>
        <end position="58"/>
    </location>
</feature>
<dbReference type="InterPro" id="IPR036390">
    <property type="entry name" value="WH_DNA-bd_sf"/>
</dbReference>
<evidence type="ECO:0000256" key="1">
    <source>
        <dbReference type="ARBA" id="ARBA00009437"/>
    </source>
</evidence>
<dbReference type="AlphaFoldDB" id="A0A4P5PH10"/>
<evidence type="ECO:0000313" key="6">
    <source>
        <dbReference type="EMBL" id="GCF95608.1"/>
    </source>
</evidence>
<dbReference type="Gene3D" id="1.10.10.10">
    <property type="entry name" value="Winged helix-like DNA-binding domain superfamily/Winged helix DNA-binding domain"/>
    <property type="match status" value="1"/>
</dbReference>
<evidence type="ECO:0000256" key="3">
    <source>
        <dbReference type="ARBA" id="ARBA00023125"/>
    </source>
</evidence>
<evidence type="ECO:0000313" key="7">
    <source>
        <dbReference type="Proteomes" id="UP000290567"/>
    </source>
</evidence>
<dbReference type="PROSITE" id="PS50931">
    <property type="entry name" value="HTH_LYSR"/>
    <property type="match status" value="1"/>
</dbReference>
<comment type="similarity">
    <text evidence="1">Belongs to the LysR transcriptional regulatory family.</text>
</comment>
<dbReference type="InterPro" id="IPR000847">
    <property type="entry name" value="LysR_HTH_N"/>
</dbReference>
<keyword evidence="4" id="KW-0804">Transcription</keyword>
<protein>
    <submittedName>
        <fullName evidence="6">LysR family transcriptional regulator</fullName>
    </submittedName>
</protein>
<dbReference type="PRINTS" id="PR00039">
    <property type="entry name" value="HTHLYSR"/>
</dbReference>
<dbReference type="SUPFAM" id="SSF46785">
    <property type="entry name" value="Winged helix' DNA-binding domain"/>
    <property type="match status" value="1"/>
</dbReference>
<evidence type="ECO:0000256" key="2">
    <source>
        <dbReference type="ARBA" id="ARBA00023015"/>
    </source>
</evidence>
<proteinExistence type="inferred from homology"/>